<dbReference type="Proteomes" id="UP001212263">
    <property type="component" value="Unassembled WGS sequence"/>
</dbReference>
<keyword evidence="7" id="KW-0408">Iron</keyword>
<dbReference type="PANTHER" id="PTHR30352">
    <property type="entry name" value="PYRUVATE FORMATE-LYASE-ACTIVATING ENZYME"/>
    <property type="match status" value="1"/>
</dbReference>
<evidence type="ECO:0000256" key="6">
    <source>
        <dbReference type="ARBA" id="ARBA00023002"/>
    </source>
</evidence>
<evidence type="ECO:0000256" key="1">
    <source>
        <dbReference type="ARBA" id="ARBA00001966"/>
    </source>
</evidence>
<dbReference type="InterPro" id="IPR058240">
    <property type="entry name" value="rSAM_sf"/>
</dbReference>
<comment type="caution">
    <text evidence="12">The sequence shown here is derived from an EMBL/GenBank/DDBJ whole genome shotgun (WGS) entry which is preliminary data.</text>
</comment>
<dbReference type="SFLD" id="SFLDS00029">
    <property type="entry name" value="Radical_SAM"/>
    <property type="match status" value="1"/>
</dbReference>
<dbReference type="InterPro" id="IPR034457">
    <property type="entry name" value="Organic_radical-activating"/>
</dbReference>
<keyword evidence="8" id="KW-0411">Iron-sulfur</keyword>
<evidence type="ECO:0000259" key="9">
    <source>
        <dbReference type="PROSITE" id="PS51918"/>
    </source>
</evidence>
<evidence type="ECO:0000256" key="5">
    <source>
        <dbReference type="ARBA" id="ARBA00022723"/>
    </source>
</evidence>
<dbReference type="Gene3D" id="3.20.20.70">
    <property type="entry name" value="Aldolase class I"/>
    <property type="match status" value="1"/>
</dbReference>
<evidence type="ECO:0000256" key="7">
    <source>
        <dbReference type="ARBA" id="ARBA00023004"/>
    </source>
</evidence>
<sequence length="260" mass="29467">MRGNIFDIKRYAIHDGPGIRTTVFLKGCRLHCRWCHNPESQAVGTVSMKQVRKLGDREFEEIRKVGYGISVDELVEEIAKDAVFFEESGGGVTFSGGEPLLQPVFLLECLKACKARRIHTCIDTAGVASGAYLEEICRYTDLFLYDVKTADPQKFEAYIGKGFREACEHLRKIAGQGAGVIVRIPVIPGFNDDKKSVQETIRFLQTMPVLKEVNLLPFHRTGADKYKRLGMDWEMGDLPGLKEEDLKDIREMFREQGFRI</sequence>
<evidence type="ECO:0000313" key="17">
    <source>
        <dbReference type="Proteomes" id="UP000284434"/>
    </source>
</evidence>
<dbReference type="Proteomes" id="UP000284243">
    <property type="component" value="Unassembled WGS sequence"/>
</dbReference>
<dbReference type="PROSITE" id="PS51918">
    <property type="entry name" value="RADICAL_SAM"/>
    <property type="match status" value="1"/>
</dbReference>
<evidence type="ECO:0000313" key="13">
    <source>
        <dbReference type="EMBL" id="RGV27603.1"/>
    </source>
</evidence>
<evidence type="ECO:0000256" key="8">
    <source>
        <dbReference type="ARBA" id="ARBA00023014"/>
    </source>
</evidence>
<dbReference type="EMBL" id="QRYW01000012">
    <property type="protein sequence ID" value="RGV27603.1"/>
    <property type="molecule type" value="Genomic_DNA"/>
</dbReference>
<dbReference type="PROSITE" id="PS01087">
    <property type="entry name" value="RADICAL_ACTIVATING"/>
    <property type="match status" value="1"/>
</dbReference>
<evidence type="ECO:0000313" key="14">
    <source>
        <dbReference type="EMBL" id="RGY04072.1"/>
    </source>
</evidence>
<evidence type="ECO:0000313" key="15">
    <source>
        <dbReference type="Proteomes" id="UP000283426"/>
    </source>
</evidence>
<feature type="domain" description="Radical SAM core" evidence="9">
    <location>
        <begin position="14"/>
        <end position="259"/>
    </location>
</feature>
<dbReference type="InterPro" id="IPR001989">
    <property type="entry name" value="Radical_activat_CS"/>
</dbReference>
<dbReference type="GO" id="GO:0046872">
    <property type="term" value="F:metal ion binding"/>
    <property type="evidence" value="ECO:0007669"/>
    <property type="project" value="UniProtKB-KW"/>
</dbReference>
<protein>
    <submittedName>
        <fullName evidence="12">Glycyl-radical enzyme activating protein</fullName>
    </submittedName>
</protein>
<dbReference type="Proteomes" id="UP000284434">
    <property type="component" value="Unassembled WGS sequence"/>
</dbReference>
<dbReference type="Pfam" id="PF04055">
    <property type="entry name" value="Radical_SAM"/>
    <property type="match status" value="1"/>
</dbReference>
<dbReference type="Proteomes" id="UP000283426">
    <property type="component" value="Unassembled WGS sequence"/>
</dbReference>
<evidence type="ECO:0000313" key="11">
    <source>
        <dbReference type="EMBL" id="MDB9223889.1"/>
    </source>
</evidence>
<evidence type="ECO:0000256" key="2">
    <source>
        <dbReference type="ARBA" id="ARBA00009777"/>
    </source>
</evidence>
<evidence type="ECO:0000313" key="12">
    <source>
        <dbReference type="EMBL" id="RGU58513.1"/>
    </source>
</evidence>
<dbReference type="AlphaFoldDB" id="A0A1Y3YC22"/>
<dbReference type="SMART" id="SM00729">
    <property type="entry name" value="Elp3"/>
    <property type="match status" value="1"/>
</dbReference>
<dbReference type="PANTHER" id="PTHR30352:SF4">
    <property type="entry name" value="PYRUVATE FORMATE-LYASE 2-ACTIVATING ENZYME"/>
    <property type="match status" value="1"/>
</dbReference>
<dbReference type="EMBL" id="QRYC01000002">
    <property type="protein sequence ID" value="RGU58513.1"/>
    <property type="molecule type" value="Genomic_DNA"/>
</dbReference>
<reference evidence="11" key="3">
    <citation type="submission" date="2023-01" db="EMBL/GenBank/DDBJ databases">
        <title>Human gut microbiome strain richness.</title>
        <authorList>
            <person name="Chen-Liaw A."/>
        </authorList>
    </citation>
    <scope>NUCLEOTIDE SEQUENCE</scope>
    <source>
        <strain evidence="11">RTP21484st1_B7_RTP21484_190118</strain>
    </source>
</reference>
<accession>A0A1Y3YC22</accession>
<dbReference type="EMBL" id="JAKNDN010000002">
    <property type="protein sequence ID" value="MCG4958461.1"/>
    <property type="molecule type" value="Genomic_DNA"/>
</dbReference>
<dbReference type="PIRSF" id="PIRSF000371">
    <property type="entry name" value="PFL_act_enz"/>
    <property type="match status" value="1"/>
</dbReference>
<dbReference type="GO" id="GO:0051539">
    <property type="term" value="F:4 iron, 4 sulfur cluster binding"/>
    <property type="evidence" value="ECO:0007669"/>
    <property type="project" value="UniProtKB-KW"/>
</dbReference>
<name>A0A1Y3YC22_9BACT</name>
<organism evidence="12 16">
    <name type="scientific">Odoribacter splanchnicus</name>
    <dbReference type="NCBI Taxonomy" id="28118"/>
    <lineage>
        <taxon>Bacteria</taxon>
        <taxon>Pseudomonadati</taxon>
        <taxon>Bacteroidota</taxon>
        <taxon>Bacteroidia</taxon>
        <taxon>Bacteroidales</taxon>
        <taxon>Odoribacteraceae</taxon>
        <taxon>Odoribacter</taxon>
    </lineage>
</organism>
<keyword evidence="5" id="KW-0479">Metal-binding</keyword>
<evidence type="ECO:0000313" key="16">
    <source>
        <dbReference type="Proteomes" id="UP000284243"/>
    </source>
</evidence>
<dbReference type="CDD" id="cd01335">
    <property type="entry name" value="Radical_SAM"/>
    <property type="match status" value="1"/>
</dbReference>
<reference evidence="10" key="2">
    <citation type="submission" date="2022-01" db="EMBL/GenBank/DDBJ databases">
        <title>Collection of gut derived symbiotic bacterial strains cultured from healthy donors.</title>
        <authorList>
            <person name="Lin H."/>
            <person name="Kohout C."/>
            <person name="Waligurski E."/>
            <person name="Pamer E.G."/>
        </authorList>
    </citation>
    <scope>NUCLEOTIDE SEQUENCE</scope>
    <source>
        <strain evidence="10">DFI.1.149</strain>
    </source>
</reference>
<reference evidence="15 16" key="1">
    <citation type="submission" date="2018-08" db="EMBL/GenBank/DDBJ databases">
        <title>A genome reference for cultivated species of the human gut microbiota.</title>
        <authorList>
            <person name="Zou Y."/>
            <person name="Xue W."/>
            <person name="Luo G."/>
        </authorList>
    </citation>
    <scope>NUCLEOTIDE SEQUENCE [LARGE SCALE GENOMIC DNA]</scope>
    <source>
        <strain evidence="13 15">AF14-6AC</strain>
        <strain evidence="12 16">AF16-14</strain>
        <strain evidence="14 17">OF03-11</strain>
    </source>
</reference>
<comment type="similarity">
    <text evidence="2">Belongs to the organic radical-activating enzymes family.</text>
</comment>
<keyword evidence="6" id="KW-0560">Oxidoreductase</keyword>
<evidence type="ECO:0000256" key="4">
    <source>
        <dbReference type="ARBA" id="ARBA00022691"/>
    </source>
</evidence>
<dbReference type="GO" id="GO:0016491">
    <property type="term" value="F:oxidoreductase activity"/>
    <property type="evidence" value="ECO:0007669"/>
    <property type="project" value="UniProtKB-KW"/>
</dbReference>
<dbReference type="Proteomes" id="UP001199750">
    <property type="component" value="Unassembled WGS sequence"/>
</dbReference>
<keyword evidence="4" id="KW-0949">S-adenosyl-L-methionine</keyword>
<dbReference type="SUPFAM" id="SSF102114">
    <property type="entry name" value="Radical SAM enzymes"/>
    <property type="match status" value="1"/>
</dbReference>
<dbReference type="InterPro" id="IPR007197">
    <property type="entry name" value="rSAM"/>
</dbReference>
<dbReference type="OMA" id="CNIRCPW"/>
<dbReference type="SFLD" id="SFLDG01066">
    <property type="entry name" value="organic_radical-activating_enz"/>
    <property type="match status" value="1"/>
</dbReference>
<comment type="cofactor">
    <cofactor evidence="1">
        <name>[4Fe-4S] cluster</name>
        <dbReference type="ChEBI" id="CHEBI:49883"/>
    </cofactor>
</comment>
<dbReference type="InterPro" id="IPR013785">
    <property type="entry name" value="Aldolase_TIM"/>
</dbReference>
<evidence type="ECO:0000256" key="3">
    <source>
        <dbReference type="ARBA" id="ARBA00022485"/>
    </source>
</evidence>
<dbReference type="NCBIfam" id="TIGR02494">
    <property type="entry name" value="PFLE_PFLC"/>
    <property type="match status" value="1"/>
</dbReference>
<evidence type="ECO:0000313" key="10">
    <source>
        <dbReference type="EMBL" id="MCG4958461.1"/>
    </source>
</evidence>
<dbReference type="EMBL" id="JAQMRD010000017">
    <property type="protein sequence ID" value="MDB9223889.1"/>
    <property type="molecule type" value="Genomic_DNA"/>
</dbReference>
<gene>
    <name evidence="13" type="ORF">DWW24_07040</name>
    <name evidence="12" type="ORF">DWW57_02020</name>
    <name evidence="14" type="ORF">DXA53_16865</name>
    <name evidence="10" type="ORF">L0P03_01130</name>
    <name evidence="11" type="ORF">PN645_12845</name>
</gene>
<dbReference type="InterPro" id="IPR006638">
    <property type="entry name" value="Elp3/MiaA/NifB-like_rSAM"/>
</dbReference>
<dbReference type="InterPro" id="IPR012839">
    <property type="entry name" value="Organic_radical_activase"/>
</dbReference>
<dbReference type="EMBL" id="QSCO01000028">
    <property type="protein sequence ID" value="RGY04072.1"/>
    <property type="molecule type" value="Genomic_DNA"/>
</dbReference>
<dbReference type="GeneID" id="61276872"/>
<proteinExistence type="inferred from homology"/>
<dbReference type="RefSeq" id="WP_013613764.1">
    <property type="nucleotide sequence ID" value="NZ_BAABYK010000001.1"/>
</dbReference>
<keyword evidence="3" id="KW-0004">4Fe-4S</keyword>